<organism evidence="1">
    <name type="scientific">Arundo donax</name>
    <name type="common">Giant reed</name>
    <name type="synonym">Donax arundinaceus</name>
    <dbReference type="NCBI Taxonomy" id="35708"/>
    <lineage>
        <taxon>Eukaryota</taxon>
        <taxon>Viridiplantae</taxon>
        <taxon>Streptophyta</taxon>
        <taxon>Embryophyta</taxon>
        <taxon>Tracheophyta</taxon>
        <taxon>Spermatophyta</taxon>
        <taxon>Magnoliopsida</taxon>
        <taxon>Liliopsida</taxon>
        <taxon>Poales</taxon>
        <taxon>Poaceae</taxon>
        <taxon>PACMAD clade</taxon>
        <taxon>Arundinoideae</taxon>
        <taxon>Arundineae</taxon>
        <taxon>Arundo</taxon>
    </lineage>
</organism>
<reference evidence="1" key="1">
    <citation type="submission" date="2014-09" db="EMBL/GenBank/DDBJ databases">
        <authorList>
            <person name="Magalhaes I.L.F."/>
            <person name="Oliveira U."/>
            <person name="Santos F.R."/>
            <person name="Vidigal T.H.D.A."/>
            <person name="Brescovit A.D."/>
            <person name="Santos A.J."/>
        </authorList>
    </citation>
    <scope>NUCLEOTIDE SEQUENCE</scope>
    <source>
        <tissue evidence="1">Shoot tissue taken approximately 20 cm above the soil surface</tissue>
    </source>
</reference>
<sequence length="44" mass="5100">MLVFLGIGGIDRISACMDESENENYRNSEARFQRKPKKAAHIRF</sequence>
<dbReference type="EMBL" id="GBRH01243753">
    <property type="protein sequence ID" value="JAD54142.1"/>
    <property type="molecule type" value="Transcribed_RNA"/>
</dbReference>
<evidence type="ECO:0000313" key="1">
    <source>
        <dbReference type="EMBL" id="JAD54142.1"/>
    </source>
</evidence>
<dbReference type="AlphaFoldDB" id="A0A0A9B4C8"/>
<reference evidence="1" key="2">
    <citation type="journal article" date="2015" name="Data Brief">
        <title>Shoot transcriptome of the giant reed, Arundo donax.</title>
        <authorList>
            <person name="Barrero R.A."/>
            <person name="Guerrero F.D."/>
            <person name="Moolhuijzen P."/>
            <person name="Goolsby J.A."/>
            <person name="Tidwell J."/>
            <person name="Bellgard S.E."/>
            <person name="Bellgard M.I."/>
        </authorList>
    </citation>
    <scope>NUCLEOTIDE SEQUENCE</scope>
    <source>
        <tissue evidence="1">Shoot tissue taken approximately 20 cm above the soil surface</tissue>
    </source>
</reference>
<accession>A0A0A9B4C8</accession>
<proteinExistence type="predicted"/>
<name>A0A0A9B4C8_ARUDO</name>
<protein>
    <submittedName>
        <fullName evidence="1">Uncharacterized protein</fullName>
    </submittedName>
</protein>